<evidence type="ECO:0000313" key="2">
    <source>
        <dbReference type="Proteomes" id="UP001500177"/>
    </source>
</evidence>
<sequence length="203" mass="22945">MTAQAHQPMDPNRQVDFDGLSPHEVQNAIRLYKQRKRLQVSGRNTLRKHIDEDYVDNAQIVSGATQRQAVRSGEIRKRLLESEGAATYSAVADMRDSNEKAARQWVRRQRHEKRLFTVEAQGRVLVPAFQLDDDGDLDKAVSRTIVQPLLKAGVRPWAIWAWSTRPTGLLSGRIPAKLVHEKPEVVENSVKVHIDDLDFPAGA</sequence>
<evidence type="ECO:0008006" key="3">
    <source>
        <dbReference type="Google" id="ProtNLM"/>
    </source>
</evidence>
<gene>
    <name evidence="1" type="ORF">GCM10009690_13580</name>
</gene>
<keyword evidence="2" id="KW-1185">Reference proteome</keyword>
<protein>
    <recommendedName>
        <fullName evidence="3">DUF2384 domain-containing protein</fullName>
    </recommendedName>
</protein>
<comment type="caution">
    <text evidence="1">The sequence shown here is derived from an EMBL/GenBank/DDBJ whole genome shotgun (WGS) entry which is preliminary data.</text>
</comment>
<reference evidence="1 2" key="1">
    <citation type="journal article" date="2019" name="Int. J. Syst. Evol. Microbiol.">
        <title>The Global Catalogue of Microorganisms (GCM) 10K type strain sequencing project: providing services to taxonomists for standard genome sequencing and annotation.</title>
        <authorList>
            <consortium name="The Broad Institute Genomics Platform"/>
            <consortium name="The Broad Institute Genome Sequencing Center for Infectious Disease"/>
            <person name="Wu L."/>
            <person name="Ma J."/>
        </authorList>
    </citation>
    <scope>NUCLEOTIDE SEQUENCE [LARGE SCALE GENOMIC DNA]</scope>
    <source>
        <strain evidence="1 2">JCM 13318</strain>
    </source>
</reference>
<proteinExistence type="predicted"/>
<accession>A0ABN2A620</accession>
<dbReference type="EMBL" id="BAAALX010000008">
    <property type="protein sequence ID" value="GAA1511838.1"/>
    <property type="molecule type" value="Genomic_DNA"/>
</dbReference>
<dbReference type="Proteomes" id="UP001500177">
    <property type="component" value="Unassembled WGS sequence"/>
</dbReference>
<evidence type="ECO:0000313" key="1">
    <source>
        <dbReference type="EMBL" id="GAA1511838.1"/>
    </source>
</evidence>
<dbReference type="RefSeq" id="WP_173156844.1">
    <property type="nucleotide sequence ID" value="NZ_BAAALX010000008.1"/>
</dbReference>
<name>A0ABN2A620_9MICO</name>
<organism evidence="1 2">
    <name type="scientific">Brevibacterium permense</name>
    <dbReference type="NCBI Taxonomy" id="234834"/>
    <lineage>
        <taxon>Bacteria</taxon>
        <taxon>Bacillati</taxon>
        <taxon>Actinomycetota</taxon>
        <taxon>Actinomycetes</taxon>
        <taxon>Micrococcales</taxon>
        <taxon>Brevibacteriaceae</taxon>
        <taxon>Brevibacterium</taxon>
    </lineage>
</organism>